<evidence type="ECO:0000313" key="2">
    <source>
        <dbReference type="Proteomes" id="UP000609323"/>
    </source>
</evidence>
<dbReference type="EMBL" id="BMHF01000009">
    <property type="protein sequence ID" value="GGA41729.1"/>
    <property type="molecule type" value="Genomic_DNA"/>
</dbReference>
<comment type="caution">
    <text evidence="1">The sequence shown here is derived from an EMBL/GenBank/DDBJ whole genome shotgun (WGS) entry which is preliminary data.</text>
</comment>
<evidence type="ECO:0000313" key="1">
    <source>
        <dbReference type="EMBL" id="GGA41729.1"/>
    </source>
</evidence>
<keyword evidence="2" id="KW-1185">Reference proteome</keyword>
<sequence length="89" mass="10129">MIDVKKIVERIQLRRTILEQLYEIFYSGGPEAFSGKTEALVGTKEELYTDNERHKAFHYLLGKKYINISSSGGTLERLAVFITSDGIVM</sequence>
<organism evidence="1 2">
    <name type="scientific">Paenibacillus physcomitrellae</name>
    <dbReference type="NCBI Taxonomy" id="1619311"/>
    <lineage>
        <taxon>Bacteria</taxon>
        <taxon>Bacillati</taxon>
        <taxon>Bacillota</taxon>
        <taxon>Bacilli</taxon>
        <taxon>Bacillales</taxon>
        <taxon>Paenibacillaceae</taxon>
        <taxon>Paenibacillus</taxon>
    </lineage>
</organism>
<proteinExistence type="predicted"/>
<name>A0ABQ1GDU3_9BACL</name>
<accession>A0ABQ1GDU3</accession>
<reference evidence="2" key="1">
    <citation type="journal article" date="2019" name="Int. J. Syst. Evol. Microbiol.">
        <title>The Global Catalogue of Microorganisms (GCM) 10K type strain sequencing project: providing services to taxonomists for standard genome sequencing and annotation.</title>
        <authorList>
            <consortium name="The Broad Institute Genomics Platform"/>
            <consortium name="The Broad Institute Genome Sequencing Center for Infectious Disease"/>
            <person name="Wu L."/>
            <person name="Ma J."/>
        </authorList>
    </citation>
    <scope>NUCLEOTIDE SEQUENCE [LARGE SCALE GENOMIC DNA]</scope>
    <source>
        <strain evidence="2">CGMCC 1.15044</strain>
    </source>
</reference>
<protein>
    <submittedName>
        <fullName evidence="1">Uncharacterized protein</fullName>
    </submittedName>
</protein>
<gene>
    <name evidence="1" type="ORF">GCM10010917_28760</name>
</gene>
<dbReference type="Proteomes" id="UP000609323">
    <property type="component" value="Unassembled WGS sequence"/>
</dbReference>
<dbReference type="RefSeq" id="WP_094093877.1">
    <property type="nucleotide sequence ID" value="NZ_BMHF01000009.1"/>
</dbReference>